<organism evidence="1 2">
    <name type="scientific">Luteimonas fraxinea</name>
    <dbReference type="NCBI Taxonomy" id="2901869"/>
    <lineage>
        <taxon>Bacteria</taxon>
        <taxon>Pseudomonadati</taxon>
        <taxon>Pseudomonadota</taxon>
        <taxon>Gammaproteobacteria</taxon>
        <taxon>Lysobacterales</taxon>
        <taxon>Lysobacteraceae</taxon>
        <taxon>Luteimonas</taxon>
    </lineage>
</organism>
<evidence type="ECO:0000313" key="1">
    <source>
        <dbReference type="EMBL" id="MCD9097104.1"/>
    </source>
</evidence>
<reference evidence="1" key="2">
    <citation type="journal article" date="2022" name="Syst. Appl. Microbiol.">
        <title>Physiological and genomic characterisation of Luteimonas fraxinea sp. nov., a bacterial species associated with trees tolerant to ash dieback.</title>
        <authorList>
            <person name="Ulrich K."/>
            <person name="Becker R."/>
            <person name="Behrendt U."/>
            <person name="Kube M."/>
            <person name="Schneck V."/>
            <person name="Ulrich A."/>
        </authorList>
    </citation>
    <scope>NUCLEOTIDE SEQUENCE</scope>
    <source>
        <strain evidence="1">A1P009</strain>
    </source>
</reference>
<comment type="caution">
    <text evidence="1">The sequence shown here is derived from an EMBL/GenBank/DDBJ whole genome shotgun (WGS) entry which is preliminary data.</text>
</comment>
<dbReference type="RefSeq" id="WP_232136046.1">
    <property type="nucleotide sequence ID" value="NZ_JAJQKU010000002.1"/>
</dbReference>
<proteinExistence type="predicted"/>
<accession>A0ABS8UCZ3</accession>
<reference evidence="1" key="1">
    <citation type="submission" date="2021-12" db="EMBL/GenBank/DDBJ databases">
        <authorList>
            <person name="Ulrich A."/>
        </authorList>
    </citation>
    <scope>NUCLEOTIDE SEQUENCE</scope>
    <source>
        <strain evidence="1">A1P009</strain>
    </source>
</reference>
<protein>
    <submittedName>
        <fullName evidence="1">Uncharacterized protein</fullName>
    </submittedName>
</protein>
<sequence length="116" mass="11768">MQLKEFVSQALVDILEGISDAQGKVKMPGAQVNPYIGNGSAELTKLGIAWAGGRAAHLVQFDLAVTASEGTGTKGGIGVLAGVLNLGSSGQSKSENATASRIQFAVPIIFPDASQA</sequence>
<dbReference type="EMBL" id="JAJQKU010000002">
    <property type="protein sequence ID" value="MCD9097104.1"/>
    <property type="molecule type" value="Genomic_DNA"/>
</dbReference>
<name>A0ABS8UCZ3_9GAMM</name>
<gene>
    <name evidence="1" type="ORF">LTT95_09155</name>
</gene>
<evidence type="ECO:0000313" key="2">
    <source>
        <dbReference type="Proteomes" id="UP001430360"/>
    </source>
</evidence>
<dbReference type="Proteomes" id="UP001430360">
    <property type="component" value="Unassembled WGS sequence"/>
</dbReference>
<keyword evidence="2" id="KW-1185">Reference proteome</keyword>